<evidence type="ECO:0000313" key="4">
    <source>
        <dbReference type="Proteomes" id="UP000766595"/>
    </source>
</evidence>
<evidence type="ECO:0000256" key="2">
    <source>
        <dbReference type="SAM" id="SignalP"/>
    </source>
</evidence>
<dbReference type="EMBL" id="JAHHZF010000007">
    <property type="protein sequence ID" value="MBT9291027.1"/>
    <property type="molecule type" value="Genomic_DNA"/>
</dbReference>
<sequence>MTKRIIVLTALLASTAVVGSAFAAGHFARFAGDPMAAIAGAFDEDYGRIVLASADGHDGHHRRREEHSERRRHHDNRDHHGRRHHDDDDDDDDDHGTGRDGTHRRGTAFSPTGPSDPSAPMPQNGLFGGKGRPKVEVQ</sequence>
<feature type="signal peptide" evidence="2">
    <location>
        <begin position="1"/>
        <end position="23"/>
    </location>
</feature>
<dbReference type="RefSeq" id="WP_261969596.1">
    <property type="nucleotide sequence ID" value="NZ_JAHHZF010000007.1"/>
</dbReference>
<proteinExistence type="predicted"/>
<feature type="compositionally biased region" description="Basic residues" evidence="1">
    <location>
        <begin position="59"/>
        <end position="83"/>
    </location>
</feature>
<name>A0A947D9U3_9HYPH</name>
<accession>A0A947D9U3</accession>
<keyword evidence="4" id="KW-1185">Reference proteome</keyword>
<organism evidence="3 4">
    <name type="scientific">Prosthecodimorpha staleyi</name>
    <dbReference type="NCBI Taxonomy" id="2840188"/>
    <lineage>
        <taxon>Bacteria</taxon>
        <taxon>Pseudomonadati</taxon>
        <taxon>Pseudomonadota</taxon>
        <taxon>Alphaproteobacteria</taxon>
        <taxon>Hyphomicrobiales</taxon>
        <taxon>Ancalomicrobiaceae</taxon>
        <taxon>Prosthecodimorpha</taxon>
    </lineage>
</organism>
<protein>
    <submittedName>
        <fullName evidence="3">Uncharacterized protein</fullName>
    </submittedName>
</protein>
<feature type="region of interest" description="Disordered" evidence="1">
    <location>
        <begin position="52"/>
        <end position="138"/>
    </location>
</feature>
<gene>
    <name evidence="3" type="ORF">KL771_16295</name>
</gene>
<keyword evidence="2" id="KW-0732">Signal</keyword>
<evidence type="ECO:0000313" key="3">
    <source>
        <dbReference type="EMBL" id="MBT9291027.1"/>
    </source>
</evidence>
<dbReference type="Proteomes" id="UP000766595">
    <property type="component" value="Unassembled WGS sequence"/>
</dbReference>
<reference evidence="3 4" key="1">
    <citation type="submission" date="2021-06" db="EMBL/GenBank/DDBJ databases">
        <authorList>
            <person name="Grouzdev D.S."/>
            <person name="Koziaeva V."/>
        </authorList>
    </citation>
    <scope>NUCLEOTIDE SEQUENCE [LARGE SCALE GENOMIC DNA]</scope>
    <source>
        <strain evidence="3 4">22</strain>
    </source>
</reference>
<evidence type="ECO:0000256" key="1">
    <source>
        <dbReference type="SAM" id="MobiDB-lite"/>
    </source>
</evidence>
<dbReference type="AlphaFoldDB" id="A0A947D9U3"/>
<feature type="chain" id="PRO_5037106871" evidence="2">
    <location>
        <begin position="24"/>
        <end position="138"/>
    </location>
</feature>
<comment type="caution">
    <text evidence="3">The sequence shown here is derived from an EMBL/GenBank/DDBJ whole genome shotgun (WGS) entry which is preliminary data.</text>
</comment>